<dbReference type="EMBL" id="CAXAMM010030446">
    <property type="protein sequence ID" value="CAK9066492.1"/>
    <property type="molecule type" value="Genomic_DNA"/>
</dbReference>
<gene>
    <name evidence="2" type="ORF">SCF082_LOCUS33837</name>
</gene>
<dbReference type="Proteomes" id="UP001642464">
    <property type="component" value="Unassembled WGS sequence"/>
</dbReference>
<evidence type="ECO:0000313" key="2">
    <source>
        <dbReference type="EMBL" id="CAK9066492.1"/>
    </source>
</evidence>
<accession>A0ABP0NRS4</accession>
<keyword evidence="3" id="KW-1185">Reference proteome</keyword>
<comment type="caution">
    <text evidence="2">The sequence shown here is derived from an EMBL/GenBank/DDBJ whole genome shotgun (WGS) entry which is preliminary data.</text>
</comment>
<reference evidence="2 3" key="1">
    <citation type="submission" date="2024-02" db="EMBL/GenBank/DDBJ databases">
        <authorList>
            <person name="Chen Y."/>
            <person name="Shah S."/>
            <person name="Dougan E. K."/>
            <person name="Thang M."/>
            <person name="Chan C."/>
        </authorList>
    </citation>
    <scope>NUCLEOTIDE SEQUENCE [LARGE SCALE GENOMIC DNA]</scope>
</reference>
<proteinExistence type="predicted"/>
<sequence>MLEVQISHGQDDASLQEAELLPGEGSVATRLPRVRAAGRLREDATHEAILQSAALATQAAHDLETDPEVATEGGRSAQDSQKLRLPPRRQPIEGLEVSEKALECIAVCTGAQPRALPGVPYVVEQLGGQSGRAWSGGQWQGSVASCGR</sequence>
<feature type="region of interest" description="Disordered" evidence="1">
    <location>
        <begin position="1"/>
        <end position="25"/>
    </location>
</feature>
<feature type="region of interest" description="Disordered" evidence="1">
    <location>
        <begin position="58"/>
        <end position="90"/>
    </location>
</feature>
<protein>
    <submittedName>
        <fullName evidence="2">Caltractin</fullName>
    </submittedName>
</protein>
<name>A0ABP0NRS4_9DINO</name>
<evidence type="ECO:0000256" key="1">
    <source>
        <dbReference type="SAM" id="MobiDB-lite"/>
    </source>
</evidence>
<organism evidence="2 3">
    <name type="scientific">Durusdinium trenchii</name>
    <dbReference type="NCBI Taxonomy" id="1381693"/>
    <lineage>
        <taxon>Eukaryota</taxon>
        <taxon>Sar</taxon>
        <taxon>Alveolata</taxon>
        <taxon>Dinophyceae</taxon>
        <taxon>Suessiales</taxon>
        <taxon>Symbiodiniaceae</taxon>
        <taxon>Durusdinium</taxon>
    </lineage>
</organism>
<evidence type="ECO:0000313" key="3">
    <source>
        <dbReference type="Proteomes" id="UP001642464"/>
    </source>
</evidence>